<feature type="transmembrane region" description="Helical" evidence="4">
    <location>
        <begin position="44"/>
        <end position="64"/>
    </location>
</feature>
<dbReference type="InterPro" id="IPR011701">
    <property type="entry name" value="MFS"/>
</dbReference>
<dbReference type="InterPro" id="IPR050327">
    <property type="entry name" value="Proton-linked_MCT"/>
</dbReference>
<feature type="transmembrane region" description="Helical" evidence="4">
    <location>
        <begin position="505"/>
        <end position="522"/>
    </location>
</feature>
<evidence type="ECO:0000256" key="2">
    <source>
        <dbReference type="SAM" id="Coils"/>
    </source>
</evidence>
<feature type="transmembrane region" description="Helical" evidence="4">
    <location>
        <begin position="528"/>
        <end position="548"/>
    </location>
</feature>
<feature type="region of interest" description="Disordered" evidence="3">
    <location>
        <begin position="341"/>
        <end position="362"/>
    </location>
</feature>
<dbReference type="PROSITE" id="PS50850">
    <property type="entry name" value="MFS"/>
    <property type="match status" value="1"/>
</dbReference>
<feature type="transmembrane region" description="Helical" evidence="4">
    <location>
        <begin position="205"/>
        <end position="227"/>
    </location>
</feature>
<evidence type="ECO:0000313" key="6">
    <source>
        <dbReference type="EMBL" id="JAB92897.1"/>
    </source>
</evidence>
<dbReference type="SUPFAM" id="SSF103473">
    <property type="entry name" value="MFS general substrate transporter"/>
    <property type="match status" value="1"/>
</dbReference>
<comment type="subcellular location">
    <subcellularLocation>
        <location evidence="1">Membrane</location>
        <topology evidence="1">Multi-pass membrane protein</topology>
    </subcellularLocation>
</comment>
<protein>
    <submittedName>
        <fullName evidence="6">Monocarboxylate transporter 13</fullName>
    </submittedName>
</protein>
<dbReference type="InterPro" id="IPR020846">
    <property type="entry name" value="MFS_dom"/>
</dbReference>
<feature type="transmembrane region" description="Helical" evidence="4">
    <location>
        <begin position="178"/>
        <end position="199"/>
    </location>
</feature>
<feature type="coiled-coil region" evidence="2">
    <location>
        <begin position="394"/>
        <end position="421"/>
    </location>
</feature>
<evidence type="ECO:0000259" key="5">
    <source>
        <dbReference type="PROSITE" id="PS50850"/>
    </source>
</evidence>
<evidence type="ECO:0000256" key="4">
    <source>
        <dbReference type="SAM" id="Phobius"/>
    </source>
</evidence>
<dbReference type="OrthoDB" id="410267at2759"/>
<name>W8B2W1_CERCA</name>
<gene>
    <name evidence="6" type="primary">MOT13</name>
</gene>
<feature type="transmembrane region" description="Helical" evidence="4">
    <location>
        <begin position="593"/>
        <end position="617"/>
    </location>
</feature>
<dbReference type="Pfam" id="PF07690">
    <property type="entry name" value="MFS_1"/>
    <property type="match status" value="2"/>
</dbReference>
<dbReference type="PANTHER" id="PTHR11360">
    <property type="entry name" value="MONOCARBOXYLATE TRANSPORTER"/>
    <property type="match status" value="1"/>
</dbReference>
<reference evidence="6" key="2">
    <citation type="journal article" date="2014" name="BMC Genomics">
        <title>A genomic perspective to assessing quality of mass-reared SIT flies used in Mediterranean fruit fly (Ceratitis capitata) eradication in California.</title>
        <authorList>
            <person name="Calla B."/>
            <person name="Hall B."/>
            <person name="Hou S."/>
            <person name="Geib S.M."/>
        </authorList>
    </citation>
    <scope>NUCLEOTIDE SEQUENCE</scope>
</reference>
<dbReference type="PANTHER" id="PTHR11360:SF8">
    <property type="entry name" value="BCDNA.LD28120-RELATED"/>
    <property type="match status" value="1"/>
</dbReference>
<keyword evidence="4" id="KW-1133">Transmembrane helix</keyword>
<feature type="transmembrane region" description="Helical" evidence="4">
    <location>
        <begin position="568"/>
        <end position="587"/>
    </location>
</feature>
<feature type="transmembrane region" description="Helical" evidence="4">
    <location>
        <begin position="475"/>
        <end position="493"/>
    </location>
</feature>
<keyword evidence="4" id="KW-0812">Transmembrane</keyword>
<sequence length="631" mass="70719">MAIEKVTLTEKSNIAVYNATTAPKKPKRRDKSDLGPNFVAPDGGWGWVVCIAAGVSNLSLFPPFQQYGLIYRQRMLDLGFTAKETTTIVNIVMSLSSIVGIVNGAMFRRFTFRQVAICGNMLAFFGIFLSAWATTFWQYVLCISVLYGSGLGLSMAATSLAVNTYFKTRRRRATGFTWTITGLGPIIFPHISTMLLVYYGAQGTILIYAAATLNAFVCALTLQPVLWHTKKQKATATTTAVEESKNEANKPLAPANDEDEYKCKYCQYRSQPKRSIFDSQYLFNEDDLETPGYEITEPGTPMMARANDGWFGSKLSLAAEINSTRLRRKVMRQASIRAHTTDLDHEDETGLNKPNYFNRKHEDNERYTSKASVYSKTEDFHCTCAEEKALMQKITDEELKREQARLKAEEAAEELAKSKMNFYQKVVKFFDLDLLKDFTFVNLVMGMTIMMFAEMNFSVLTPFILNEYGFNNEQISMAMSVLGGMDICVRFLAPFALEKVKLDNRVLFAFGIIAIAIGRLLVTMTSSYYMVLIFFLIIGFGKGFRTIFSPLIIPSYVPLKRLPAASGLQLVFNTIFSLACGPILGLITDATSYTITIHVLNTLTAVAIFLWISESVVRRISGKKRKATVEG</sequence>
<proteinExistence type="evidence at transcript level"/>
<accession>W8B2W1</accession>
<dbReference type="AlphaFoldDB" id="W8B2W1"/>
<feature type="transmembrane region" description="Helical" evidence="4">
    <location>
        <begin position="145"/>
        <end position="166"/>
    </location>
</feature>
<dbReference type="FunFam" id="1.20.1250.20:FF:000383">
    <property type="entry name" value="Blast:Monocarboxylate transporter 13"/>
    <property type="match status" value="1"/>
</dbReference>
<keyword evidence="4" id="KW-0472">Membrane</keyword>
<dbReference type="InterPro" id="IPR036259">
    <property type="entry name" value="MFS_trans_sf"/>
</dbReference>
<dbReference type="GO" id="GO:0008028">
    <property type="term" value="F:monocarboxylic acid transmembrane transporter activity"/>
    <property type="evidence" value="ECO:0007669"/>
    <property type="project" value="TreeGrafter"/>
</dbReference>
<keyword evidence="2" id="KW-0175">Coiled coil</keyword>
<evidence type="ECO:0000256" key="1">
    <source>
        <dbReference type="ARBA" id="ARBA00004141"/>
    </source>
</evidence>
<dbReference type="EMBL" id="GAMC01013658">
    <property type="protein sequence ID" value="JAB92897.1"/>
    <property type="molecule type" value="mRNA"/>
</dbReference>
<feature type="domain" description="Major facilitator superfamily (MFS) profile" evidence="5">
    <location>
        <begin position="434"/>
        <end position="631"/>
    </location>
</feature>
<dbReference type="EMBL" id="GAMC01013660">
    <property type="protein sequence ID" value="JAB92895.1"/>
    <property type="molecule type" value="mRNA"/>
</dbReference>
<dbReference type="Gene3D" id="1.20.1250.20">
    <property type="entry name" value="MFS general substrate transporter like domains"/>
    <property type="match status" value="2"/>
</dbReference>
<feature type="transmembrane region" description="Helical" evidence="4">
    <location>
        <begin position="115"/>
        <end position="139"/>
    </location>
</feature>
<dbReference type="GO" id="GO:0016020">
    <property type="term" value="C:membrane"/>
    <property type="evidence" value="ECO:0007669"/>
    <property type="project" value="UniProtKB-SubCell"/>
</dbReference>
<organism evidence="6">
    <name type="scientific">Ceratitis capitata</name>
    <name type="common">Mediterranean fruit fly</name>
    <name type="synonym">Tephritis capitata</name>
    <dbReference type="NCBI Taxonomy" id="7213"/>
    <lineage>
        <taxon>Eukaryota</taxon>
        <taxon>Metazoa</taxon>
        <taxon>Ecdysozoa</taxon>
        <taxon>Arthropoda</taxon>
        <taxon>Hexapoda</taxon>
        <taxon>Insecta</taxon>
        <taxon>Pterygota</taxon>
        <taxon>Neoptera</taxon>
        <taxon>Endopterygota</taxon>
        <taxon>Diptera</taxon>
        <taxon>Brachycera</taxon>
        <taxon>Muscomorpha</taxon>
        <taxon>Tephritoidea</taxon>
        <taxon>Tephritidae</taxon>
        <taxon>Ceratitis</taxon>
        <taxon>Ceratitis</taxon>
    </lineage>
</organism>
<reference evidence="6" key="1">
    <citation type="submission" date="2013-07" db="EMBL/GenBank/DDBJ databases">
        <authorList>
            <person name="Geib S."/>
        </authorList>
    </citation>
    <scope>NUCLEOTIDE SEQUENCE</scope>
</reference>
<feature type="transmembrane region" description="Helical" evidence="4">
    <location>
        <begin position="438"/>
        <end position="455"/>
    </location>
</feature>
<dbReference type="EMBL" id="GAMC01013659">
    <property type="protein sequence ID" value="JAB92896.1"/>
    <property type="molecule type" value="mRNA"/>
</dbReference>
<evidence type="ECO:0000256" key="3">
    <source>
        <dbReference type="SAM" id="MobiDB-lite"/>
    </source>
</evidence>